<keyword evidence="2" id="KW-1185">Reference proteome</keyword>
<comment type="caution">
    <text evidence="1">The sequence shown here is derived from an EMBL/GenBank/DDBJ whole genome shotgun (WGS) entry which is preliminary data.</text>
</comment>
<dbReference type="InterPro" id="IPR027417">
    <property type="entry name" value="P-loop_NTPase"/>
</dbReference>
<dbReference type="Proteomes" id="UP000197290">
    <property type="component" value="Unassembled WGS sequence"/>
</dbReference>
<dbReference type="OrthoDB" id="3397773at2"/>
<protein>
    <recommendedName>
        <fullName evidence="3">Sulfotransferase family protein</fullName>
    </recommendedName>
</protein>
<gene>
    <name evidence="1" type="ORF">SPDO_19930</name>
</gene>
<organism evidence="1 2">
    <name type="scientific">Sphingomonas dokdonensis</name>
    <dbReference type="NCBI Taxonomy" id="344880"/>
    <lineage>
        <taxon>Bacteria</taxon>
        <taxon>Pseudomonadati</taxon>
        <taxon>Pseudomonadota</taxon>
        <taxon>Alphaproteobacteria</taxon>
        <taxon>Sphingomonadales</taxon>
        <taxon>Sphingomonadaceae</taxon>
        <taxon>Sphingomonas</taxon>
    </lineage>
</organism>
<reference evidence="1 2" key="1">
    <citation type="submission" date="2017-03" db="EMBL/GenBank/DDBJ databases">
        <title>Genome sequence of Sphingomonas dokdonensis DSM 21029.</title>
        <authorList>
            <person name="Poehlein A."/>
            <person name="Wuebbeler J.H."/>
            <person name="Steinbuechel A."/>
            <person name="Daniel R."/>
        </authorList>
    </citation>
    <scope>NUCLEOTIDE SEQUENCE [LARGE SCALE GENOMIC DNA]</scope>
    <source>
        <strain evidence="1 2">DSM 21029</strain>
    </source>
</reference>
<sequence>MYSRNTFDAADPQWLAHRYEPGRDQLLYRFVPRAMHADGPFLTDELVGAQPSHVADRAAGVAAARAHAAPLHFIFHSAFCASTLLVRALDRPGVAMGLSEPVLLNDVTGIRRRGERTGADLARLLDEAMALLARPWGAGESVVVKPSNILCALQRPMLALRPDARAVLLHAPLRVFLTSVARKGLWCRLWVRELLEGLLRDGLVDLGFAPDDFFRMSDLQVAAVGWLAQHRQFAMLVQQFPDRVRTLDSERLMADPAAAIGRAAALFGLPADGVGEHAAMARHSKTGAAFTPSDRAREHADAMAAHRDEIEKVKAWALVIAERSGIALDLKAPLLP</sequence>
<evidence type="ECO:0008006" key="3">
    <source>
        <dbReference type="Google" id="ProtNLM"/>
    </source>
</evidence>
<dbReference type="RefSeq" id="WP_088367306.1">
    <property type="nucleotide sequence ID" value="NZ_NBBI01000003.1"/>
</dbReference>
<evidence type="ECO:0000313" key="2">
    <source>
        <dbReference type="Proteomes" id="UP000197290"/>
    </source>
</evidence>
<proteinExistence type="predicted"/>
<dbReference type="SUPFAM" id="SSF52540">
    <property type="entry name" value="P-loop containing nucleoside triphosphate hydrolases"/>
    <property type="match status" value="1"/>
</dbReference>
<dbReference type="AlphaFoldDB" id="A0A245ZKN1"/>
<accession>A0A245ZKN1</accession>
<dbReference type="Gene3D" id="3.40.50.300">
    <property type="entry name" value="P-loop containing nucleotide triphosphate hydrolases"/>
    <property type="match status" value="1"/>
</dbReference>
<dbReference type="EMBL" id="NBBI01000003">
    <property type="protein sequence ID" value="OWK30308.1"/>
    <property type="molecule type" value="Genomic_DNA"/>
</dbReference>
<evidence type="ECO:0000313" key="1">
    <source>
        <dbReference type="EMBL" id="OWK30308.1"/>
    </source>
</evidence>
<name>A0A245ZKN1_9SPHN</name>